<proteinExistence type="predicted"/>
<evidence type="ECO:0000313" key="3">
    <source>
        <dbReference type="Proteomes" id="UP001165135"/>
    </source>
</evidence>
<accession>A0A9W6VPA4</accession>
<reference evidence="2" key="1">
    <citation type="submission" date="2023-03" db="EMBL/GenBank/DDBJ databases">
        <title>Actinoallomurus iriomotensis NBRC 103681.</title>
        <authorList>
            <person name="Ichikawa N."/>
            <person name="Sato H."/>
            <person name="Tonouchi N."/>
        </authorList>
    </citation>
    <scope>NUCLEOTIDE SEQUENCE</scope>
    <source>
        <strain evidence="2">NBRC 103681</strain>
    </source>
</reference>
<dbReference type="EMBL" id="BSTJ01000003">
    <property type="protein sequence ID" value="GLY74619.1"/>
    <property type="molecule type" value="Genomic_DNA"/>
</dbReference>
<organism evidence="2 3">
    <name type="scientific">Actinoallomurus iriomotensis</name>
    <dbReference type="NCBI Taxonomy" id="478107"/>
    <lineage>
        <taxon>Bacteria</taxon>
        <taxon>Bacillati</taxon>
        <taxon>Actinomycetota</taxon>
        <taxon>Actinomycetes</taxon>
        <taxon>Streptosporangiales</taxon>
        <taxon>Thermomonosporaceae</taxon>
        <taxon>Actinoallomurus</taxon>
    </lineage>
</organism>
<keyword evidence="1" id="KW-0732">Signal</keyword>
<dbReference type="Proteomes" id="UP001165135">
    <property type="component" value="Unassembled WGS sequence"/>
</dbReference>
<evidence type="ECO:0000256" key="1">
    <source>
        <dbReference type="SAM" id="SignalP"/>
    </source>
</evidence>
<protein>
    <submittedName>
        <fullName evidence="2">Uncharacterized protein</fullName>
    </submittedName>
</protein>
<name>A0A9W6VPA4_9ACTN</name>
<feature type="signal peptide" evidence="1">
    <location>
        <begin position="1"/>
        <end position="30"/>
    </location>
</feature>
<comment type="caution">
    <text evidence="2">The sequence shown here is derived from an EMBL/GenBank/DDBJ whole genome shotgun (WGS) entry which is preliminary data.</text>
</comment>
<evidence type="ECO:0000313" key="2">
    <source>
        <dbReference type="EMBL" id="GLY74619.1"/>
    </source>
</evidence>
<dbReference type="AlphaFoldDB" id="A0A9W6VPA4"/>
<gene>
    <name evidence="2" type="ORF">Airi01_028860</name>
</gene>
<feature type="chain" id="PRO_5040954056" evidence="1">
    <location>
        <begin position="31"/>
        <end position="142"/>
    </location>
</feature>
<sequence length="142" mass="15020">MRKFKQKAVLALTTAAMIAGSVAVSSPASAASSPIAACGGGSYHEIDHQPLPGYGTIYLMYDGSTDCVVTWKTAYVGTPTLVGAYVWRESPSAEDADADNYSYYAGPVKLNAPGTCIMWGGYAYSPSGSAYSAWRSPWEHCL</sequence>
<dbReference type="RefSeq" id="WP_285620594.1">
    <property type="nucleotide sequence ID" value="NZ_BSTJ01000003.1"/>
</dbReference>